<dbReference type="CDD" id="cd04301">
    <property type="entry name" value="NAT_SF"/>
    <property type="match status" value="1"/>
</dbReference>
<dbReference type="EMBL" id="CP031312">
    <property type="protein sequence ID" value="QCC49056.1"/>
    <property type="molecule type" value="Genomic_DNA"/>
</dbReference>
<feature type="domain" description="N-acetyltransferase" evidence="1">
    <location>
        <begin position="4"/>
        <end position="176"/>
    </location>
</feature>
<dbReference type="InterPro" id="IPR000182">
    <property type="entry name" value="GNAT_dom"/>
</dbReference>
<proteinExistence type="predicted"/>
<reference evidence="3 4" key="1">
    <citation type="submission" date="2016-10" db="EMBL/GenBank/DDBJ databases">
        <authorList>
            <person name="de Groot N.N."/>
        </authorList>
    </citation>
    <scope>NUCLEOTIDE SEQUENCE [LARGE SCALE GENOMIC DNA]</scope>
    <source>
        <strain evidence="3 4">CGMCC 1.10331</strain>
    </source>
</reference>
<dbReference type="AlphaFoldDB" id="A0A1H6BII0"/>
<reference evidence="2 5" key="2">
    <citation type="journal article" date="2019" name="Nat. Commun.">
        <title>A new type of DNA phosphorothioation-based antiviral system in archaea.</title>
        <authorList>
            <person name="Xiong L."/>
            <person name="Liu S."/>
            <person name="Chen S."/>
            <person name="Xiao Y."/>
            <person name="Zhu B."/>
            <person name="Gao Y."/>
            <person name="Zhang Y."/>
            <person name="Chen B."/>
            <person name="Luo J."/>
            <person name="Deng Z."/>
            <person name="Chen X."/>
            <person name="Wang L."/>
            <person name="Chen S."/>
        </authorList>
    </citation>
    <scope>NUCLEOTIDE SEQUENCE [LARGE SCALE GENOMIC DNA]</scope>
    <source>
        <strain evidence="2 5">CGMCC 1.10331</strain>
        <plasmid evidence="2 5">unnamed1</plasmid>
    </source>
</reference>
<dbReference type="KEGG" id="hlm:DV707_14960"/>
<dbReference type="RefSeq" id="WP_103992539.1">
    <property type="nucleotide sequence ID" value="NZ_CP031312.1"/>
</dbReference>
<sequence length="183" mass="20938">MTTVEYVADPREYADEIRRLLAAAEDEFVPPLSARQGTTQTDGLDEQRNDALDEYFEQCIDQSFVLAYDGEDVLGFLSFRPGYAIDELGAYTPSDYVSTIIVDPAHRREGYARRLYHELLTDVPEDAREPYVTTRTWDSNDRHLDLLEDLGFELLTRIEDDRGEGVDTVYYGIAVDDYDGSDR</sequence>
<evidence type="ECO:0000313" key="4">
    <source>
        <dbReference type="Proteomes" id="UP000236740"/>
    </source>
</evidence>
<dbReference type="EMBL" id="FNVN01000004">
    <property type="protein sequence ID" value="SEG60444.1"/>
    <property type="molecule type" value="Genomic_DNA"/>
</dbReference>
<keyword evidence="4" id="KW-1185">Reference proteome</keyword>
<dbReference type="Proteomes" id="UP000296733">
    <property type="component" value="Plasmid unnamed1"/>
</dbReference>
<organism evidence="3 4">
    <name type="scientific">Halobellus limi</name>
    <dbReference type="NCBI Taxonomy" id="699433"/>
    <lineage>
        <taxon>Archaea</taxon>
        <taxon>Methanobacteriati</taxon>
        <taxon>Methanobacteriota</taxon>
        <taxon>Stenosarchaea group</taxon>
        <taxon>Halobacteria</taxon>
        <taxon>Halobacteriales</taxon>
        <taxon>Haloferacaceae</taxon>
        <taxon>Halobellus</taxon>
    </lineage>
</organism>
<protein>
    <submittedName>
        <fullName evidence="3">Acetyltransferase (GNAT) family protein</fullName>
    </submittedName>
    <submittedName>
        <fullName evidence="2">N-acetyltransferase</fullName>
    </submittedName>
</protein>
<dbReference type="Gene3D" id="3.40.630.30">
    <property type="match status" value="1"/>
</dbReference>
<evidence type="ECO:0000313" key="3">
    <source>
        <dbReference type="EMBL" id="SEG60444.1"/>
    </source>
</evidence>
<geneLocation type="plasmid" evidence="2">
    <name>unnamed1</name>
</geneLocation>
<accession>A0A1H6BII0</accession>
<name>A0A1H6BII0_9EURY</name>
<dbReference type="InterPro" id="IPR016181">
    <property type="entry name" value="Acyl_CoA_acyltransferase"/>
</dbReference>
<dbReference type="PROSITE" id="PS51186">
    <property type="entry name" value="GNAT"/>
    <property type="match status" value="1"/>
</dbReference>
<dbReference type="GeneID" id="39859418"/>
<evidence type="ECO:0000313" key="5">
    <source>
        <dbReference type="Proteomes" id="UP000296733"/>
    </source>
</evidence>
<dbReference type="Proteomes" id="UP000236740">
    <property type="component" value="Unassembled WGS sequence"/>
</dbReference>
<gene>
    <name evidence="2" type="ORF">DV707_14960</name>
    <name evidence="3" type="ORF">SAMN04488133_2864</name>
</gene>
<dbReference type="OrthoDB" id="87545at2157"/>
<dbReference type="GO" id="GO:0016747">
    <property type="term" value="F:acyltransferase activity, transferring groups other than amino-acyl groups"/>
    <property type="evidence" value="ECO:0007669"/>
    <property type="project" value="InterPro"/>
</dbReference>
<dbReference type="SUPFAM" id="SSF55729">
    <property type="entry name" value="Acyl-CoA N-acyltransferases (Nat)"/>
    <property type="match status" value="1"/>
</dbReference>
<dbReference type="Pfam" id="PF00583">
    <property type="entry name" value="Acetyltransf_1"/>
    <property type="match status" value="1"/>
</dbReference>
<keyword evidence="2" id="KW-0614">Plasmid</keyword>
<evidence type="ECO:0000259" key="1">
    <source>
        <dbReference type="PROSITE" id="PS51186"/>
    </source>
</evidence>
<keyword evidence="3" id="KW-0808">Transferase</keyword>
<evidence type="ECO:0000313" key="2">
    <source>
        <dbReference type="EMBL" id="QCC49056.1"/>
    </source>
</evidence>